<comment type="caution">
    <text evidence="1">The sequence shown here is derived from an EMBL/GenBank/DDBJ whole genome shotgun (WGS) entry which is preliminary data.</text>
</comment>
<gene>
    <name evidence="1" type="ORF">FOZ60_008390</name>
</gene>
<evidence type="ECO:0000313" key="2">
    <source>
        <dbReference type="Proteomes" id="UP000541610"/>
    </source>
</evidence>
<reference evidence="1 2" key="1">
    <citation type="submission" date="2020-04" db="EMBL/GenBank/DDBJ databases">
        <title>Perkinsus olseni comparative genomics.</title>
        <authorList>
            <person name="Bogema D.R."/>
        </authorList>
    </citation>
    <scope>NUCLEOTIDE SEQUENCE [LARGE SCALE GENOMIC DNA]</scope>
    <source>
        <strain evidence="1">00978-12</strain>
    </source>
</reference>
<protein>
    <submittedName>
        <fullName evidence="1">Uncharacterized protein</fullName>
    </submittedName>
</protein>
<dbReference type="OrthoDB" id="10374682at2759"/>
<dbReference type="EMBL" id="JABANP010000336">
    <property type="protein sequence ID" value="KAF4683952.1"/>
    <property type="molecule type" value="Genomic_DNA"/>
</dbReference>
<accession>A0A7J6NJ76</accession>
<dbReference type="Proteomes" id="UP000541610">
    <property type="component" value="Unassembled WGS sequence"/>
</dbReference>
<dbReference type="AlphaFoldDB" id="A0A7J6NJ76"/>
<organism evidence="1 2">
    <name type="scientific">Perkinsus olseni</name>
    <name type="common">Perkinsus atlanticus</name>
    <dbReference type="NCBI Taxonomy" id="32597"/>
    <lineage>
        <taxon>Eukaryota</taxon>
        <taxon>Sar</taxon>
        <taxon>Alveolata</taxon>
        <taxon>Perkinsozoa</taxon>
        <taxon>Perkinsea</taxon>
        <taxon>Perkinsida</taxon>
        <taxon>Perkinsidae</taxon>
        <taxon>Perkinsus</taxon>
    </lineage>
</organism>
<proteinExistence type="predicted"/>
<name>A0A7J6NJ76_PEROL</name>
<evidence type="ECO:0000313" key="1">
    <source>
        <dbReference type="EMBL" id="KAF4683952.1"/>
    </source>
</evidence>
<sequence>MSTTSRTAEPSTFHHILVARLTVVDHFLGDIKRLLWSYLPPIVPSIINVSTTTPIPCAVRPFDSDRDHHIYCVSRRDRRTVFRWSTLYSLPPLQPGQERPSDEDLTDVLFKLDAVPVLGCVYGSQLFYTVRGDPKKLRRRPVQRGIAAPTVVDLPGPVTQLQVASGALFFVAERSYKLYMIDNPSARARQVATLTKADADDSDGIDDIGDEDDFGEETDSYTPEPIFQNAKIEDGKVTEILYIQGGTMGRLCYWRDGQASVLSPGVRTRMCRLVPHTKAGICCGFFGSSWDMSFYVYDMIEHRVVALSEMGIDLANEELISLSIDNNWVVTTVTTYEIPHTPLMVCFHRGDVYYVSMFGNRLYRASARSKYPDLIRLPPNCRKVAGLWSLGSHLLLLSADDHHMYTADGNGWRFSSDLAWTDNIVADVALSHDSVEQLQLLQYPKPGRIDCVYRLVRHNRRADGADELMFSLPLRGAVQMRLLPEAVDGLACVCQQTDGSGKVSSTPSALFTIRVVNFLTGVSLITSEGFSSFGIVSMVVTDAWHVAAMGEVLTEYLDDDDDVDELHRVALKGMQFVIHSLTLHA</sequence>